<evidence type="ECO:0000313" key="2">
    <source>
        <dbReference type="Proteomes" id="UP001597508"/>
    </source>
</evidence>
<protein>
    <recommendedName>
        <fullName evidence="3">DUF1320 domain-containing protein</fullName>
    </recommendedName>
</protein>
<name>A0ABW5LMK5_9FLAO</name>
<dbReference type="EMBL" id="JBHULH010000001">
    <property type="protein sequence ID" value="MFD2566088.1"/>
    <property type="molecule type" value="Genomic_DNA"/>
</dbReference>
<dbReference type="RefSeq" id="WP_379664810.1">
    <property type="nucleotide sequence ID" value="NZ_JBHULH010000001.1"/>
</dbReference>
<reference evidence="2" key="1">
    <citation type="journal article" date="2019" name="Int. J. Syst. Evol. Microbiol.">
        <title>The Global Catalogue of Microorganisms (GCM) 10K type strain sequencing project: providing services to taxonomists for standard genome sequencing and annotation.</title>
        <authorList>
            <consortium name="The Broad Institute Genomics Platform"/>
            <consortium name="The Broad Institute Genome Sequencing Center for Infectious Disease"/>
            <person name="Wu L."/>
            <person name="Ma J."/>
        </authorList>
    </citation>
    <scope>NUCLEOTIDE SEQUENCE [LARGE SCALE GENOMIC DNA]</scope>
    <source>
        <strain evidence="2">KCTC 52127</strain>
    </source>
</reference>
<dbReference type="Proteomes" id="UP001597508">
    <property type="component" value="Unassembled WGS sequence"/>
</dbReference>
<organism evidence="1 2">
    <name type="scientific">Pseudotenacibaculum haliotis</name>
    <dbReference type="NCBI Taxonomy" id="1862138"/>
    <lineage>
        <taxon>Bacteria</taxon>
        <taxon>Pseudomonadati</taxon>
        <taxon>Bacteroidota</taxon>
        <taxon>Flavobacteriia</taxon>
        <taxon>Flavobacteriales</taxon>
        <taxon>Flavobacteriaceae</taxon>
        <taxon>Pseudotenacibaculum</taxon>
    </lineage>
</organism>
<proteinExistence type="predicted"/>
<accession>A0ABW5LMK5</accession>
<sequence>MIYLTEDDLKTDSRNRFIQESTGDFDKALENAEKRAIGKVKPYLRDLYDVEAIFDETAPIKDEALVDILVTLTLAKIHSRNSARKFNISKDDMEQVQKELDKIAAGKITLDLPKPTDDDGQVESTSIWGNLTNDDFYI</sequence>
<evidence type="ECO:0008006" key="3">
    <source>
        <dbReference type="Google" id="ProtNLM"/>
    </source>
</evidence>
<keyword evidence="2" id="KW-1185">Reference proteome</keyword>
<comment type="caution">
    <text evidence="1">The sequence shown here is derived from an EMBL/GenBank/DDBJ whole genome shotgun (WGS) entry which is preliminary data.</text>
</comment>
<gene>
    <name evidence="1" type="ORF">ACFSRZ_01815</name>
</gene>
<evidence type="ECO:0000313" key="1">
    <source>
        <dbReference type="EMBL" id="MFD2566088.1"/>
    </source>
</evidence>